<name>A0A7Y3TXZ8_9GAMM</name>
<accession>A0A7Y3TXZ8</accession>
<feature type="region of interest" description="Disordered" evidence="1">
    <location>
        <begin position="60"/>
        <end position="87"/>
    </location>
</feature>
<feature type="region of interest" description="Disordered" evidence="1">
    <location>
        <begin position="215"/>
        <end position="234"/>
    </location>
</feature>
<sequence length="407" mass="46121">MAFRFQRRIRLAPGVRLNLSKRGLGLSVGPRGASVSIGPSGAHAHAGIPGTGLAYRTKLNRRGARSPSSAASPASGPDNTTSRLPESGHIDLRLAVDDKGNVDYQWPDGQPLSSEDVREVKRQGEEMIRERLQVICDQRNAAVDVLGQLHWSTPCPDTRGYTPQSFAAPAPSPPAPLRMKWWQRLWPATRKRLEAEQGRRQQAFDSAYRRWEKRKSDFDAAESARQQREESGVYTDMDAMQQALRERLEEIDWPRETQIDFDLGSNERTIAVDIDLPNEDEMPGHYWQMPAKALKLTPRQLSATRQRKLYRDYVHGVAFRVIGAIFSRLPSVEEARVSGYRQVIDPATGGELDQYLYSIQVTREQWCRIHFDQLEQVDPVAAVVAFSLRRDMTKTGIFRDIQPFSLD</sequence>
<keyword evidence="4" id="KW-1185">Reference proteome</keyword>
<feature type="compositionally biased region" description="Low complexity" evidence="1">
    <location>
        <begin position="65"/>
        <end position="77"/>
    </location>
</feature>
<dbReference type="Pfam" id="PF14020">
    <property type="entry name" value="DUF4236"/>
    <property type="match status" value="1"/>
</dbReference>
<evidence type="ECO:0000256" key="1">
    <source>
        <dbReference type="SAM" id="MobiDB-lite"/>
    </source>
</evidence>
<gene>
    <name evidence="3" type="ORF">HLB35_10895</name>
</gene>
<dbReference type="Proteomes" id="UP000588806">
    <property type="component" value="Unassembled WGS sequence"/>
</dbReference>
<reference evidence="3 4" key="2">
    <citation type="submission" date="2020-06" db="EMBL/GenBank/DDBJ databases">
        <title>Halomonas songnenensis sp. nov., a moderately halophilic bacterium isolated from saline and alkaline soils.</title>
        <authorList>
            <person name="Jiang J."/>
            <person name="Pan Y."/>
        </authorList>
    </citation>
    <scope>NUCLEOTIDE SEQUENCE [LARGE SCALE GENOMIC DNA]</scope>
    <source>
        <strain evidence="3 4">TBZ9</strain>
    </source>
</reference>
<evidence type="ECO:0000259" key="2">
    <source>
        <dbReference type="Pfam" id="PF14020"/>
    </source>
</evidence>
<evidence type="ECO:0000313" key="3">
    <source>
        <dbReference type="EMBL" id="NOG32139.1"/>
    </source>
</evidence>
<protein>
    <submittedName>
        <fullName evidence="3">DUF4236 domain-containing protein</fullName>
    </submittedName>
</protein>
<evidence type="ECO:0000313" key="4">
    <source>
        <dbReference type="Proteomes" id="UP000588806"/>
    </source>
</evidence>
<dbReference type="RefSeq" id="WP_171702601.1">
    <property type="nucleotide sequence ID" value="NZ_JABFHI010000004.1"/>
</dbReference>
<dbReference type="AlphaFoldDB" id="A0A7Y3TXZ8"/>
<dbReference type="EMBL" id="JABFHI010000004">
    <property type="protein sequence ID" value="NOG32139.1"/>
    <property type="molecule type" value="Genomic_DNA"/>
</dbReference>
<feature type="domain" description="DUF4236" evidence="2">
    <location>
        <begin position="3"/>
        <end position="56"/>
    </location>
</feature>
<comment type="caution">
    <text evidence="3">The sequence shown here is derived from an EMBL/GenBank/DDBJ whole genome shotgun (WGS) entry which is preliminary data.</text>
</comment>
<reference evidence="3 4" key="1">
    <citation type="submission" date="2020-05" db="EMBL/GenBank/DDBJ databases">
        <authorList>
            <person name="Ruan W."/>
            <person name="Jeon C.O."/>
            <person name="Chun B.H."/>
        </authorList>
    </citation>
    <scope>NUCLEOTIDE SEQUENCE [LARGE SCALE GENOMIC DNA]</scope>
    <source>
        <strain evidence="3 4">TBZ9</strain>
    </source>
</reference>
<proteinExistence type="predicted"/>
<organism evidence="3 4">
    <name type="scientific">Vreelandella azerica</name>
    <dbReference type="NCBI Taxonomy" id="2732867"/>
    <lineage>
        <taxon>Bacteria</taxon>
        <taxon>Pseudomonadati</taxon>
        <taxon>Pseudomonadota</taxon>
        <taxon>Gammaproteobacteria</taxon>
        <taxon>Oceanospirillales</taxon>
        <taxon>Halomonadaceae</taxon>
        <taxon>Vreelandella</taxon>
    </lineage>
</organism>
<dbReference type="InterPro" id="IPR025330">
    <property type="entry name" value="DUF4236"/>
</dbReference>